<evidence type="ECO:0000256" key="1">
    <source>
        <dbReference type="SAM" id="MobiDB-lite"/>
    </source>
</evidence>
<dbReference type="Proteomes" id="UP000321412">
    <property type="component" value="Unassembled WGS sequence"/>
</dbReference>
<sequence length="361" mass="41284">MPTRFMLTRPRRPSPSRPGSRWPVALLSAALLSATLGCATPATPEPTWSDAFLAAMRLPDTQAEPEVAALAERAPNREQARDARFELARFALRRGDVALAEERFEALWAEGIEDHITSRALYESARIELEHHQRRAEAIALLHRAIAQTAPWAGTELALDFLKKIERQAGNQQTLIDDLSRIAAELENARLKAQLHLTIGELHHADLQDDEGALKAYRRAAKSCEDCSAADEAIWRMAEIYSAYQNFDAATRTLSVVAERTDTSWFVGSYNSHRAADARFELGRIHMLFLEDYEQARDHFERFIDTFPHAMRRDQAEWHLVEITRLTESERAYRRALRRFSDDFPESRLADEAHRRLEQRS</sequence>
<feature type="signal peptide" evidence="2">
    <location>
        <begin position="1"/>
        <end position="39"/>
    </location>
</feature>
<dbReference type="SUPFAM" id="SSF48452">
    <property type="entry name" value="TPR-like"/>
    <property type="match status" value="1"/>
</dbReference>
<dbReference type="RefSeq" id="WP_146981029.1">
    <property type="nucleotide sequence ID" value="NZ_VOSM01000003.1"/>
</dbReference>
<feature type="chain" id="PRO_5023076209" evidence="2">
    <location>
        <begin position="40"/>
        <end position="361"/>
    </location>
</feature>
<accession>A0A5C6XET7</accession>
<gene>
    <name evidence="3" type="ORF">FRC98_09360</name>
</gene>
<keyword evidence="4" id="KW-1185">Reference proteome</keyword>
<dbReference type="AlphaFoldDB" id="A0A5C6XET7"/>
<dbReference type="EMBL" id="VOSM01000003">
    <property type="protein sequence ID" value="TXD37875.1"/>
    <property type="molecule type" value="Genomic_DNA"/>
</dbReference>
<dbReference type="Pfam" id="PF13174">
    <property type="entry name" value="TPR_6"/>
    <property type="match status" value="1"/>
</dbReference>
<feature type="region of interest" description="Disordered" evidence="1">
    <location>
        <begin position="1"/>
        <end position="20"/>
    </location>
</feature>
<keyword evidence="2" id="KW-0732">Signal</keyword>
<comment type="caution">
    <text evidence="3">The sequence shown here is derived from an EMBL/GenBank/DDBJ whole genome shotgun (WGS) entry which is preliminary data.</text>
</comment>
<organism evidence="3 4">
    <name type="scientific">Lujinxingia vulgaris</name>
    <dbReference type="NCBI Taxonomy" id="2600176"/>
    <lineage>
        <taxon>Bacteria</taxon>
        <taxon>Deltaproteobacteria</taxon>
        <taxon>Bradymonadales</taxon>
        <taxon>Lujinxingiaceae</taxon>
        <taxon>Lujinxingia</taxon>
    </lineage>
</organism>
<dbReference type="OrthoDB" id="5498988at2"/>
<evidence type="ECO:0000256" key="2">
    <source>
        <dbReference type="SAM" id="SignalP"/>
    </source>
</evidence>
<evidence type="ECO:0000313" key="3">
    <source>
        <dbReference type="EMBL" id="TXD37875.1"/>
    </source>
</evidence>
<dbReference type="Gene3D" id="1.25.40.10">
    <property type="entry name" value="Tetratricopeptide repeat domain"/>
    <property type="match status" value="3"/>
</dbReference>
<evidence type="ECO:0000313" key="4">
    <source>
        <dbReference type="Proteomes" id="UP000321412"/>
    </source>
</evidence>
<dbReference type="InterPro" id="IPR011990">
    <property type="entry name" value="TPR-like_helical_dom_sf"/>
</dbReference>
<protein>
    <submittedName>
        <fullName evidence="3">Tetratricopeptide repeat protein</fullName>
    </submittedName>
</protein>
<proteinExistence type="predicted"/>
<reference evidence="3 4" key="1">
    <citation type="submission" date="2019-08" db="EMBL/GenBank/DDBJ databases">
        <title>Bradymonadales sp. TMQ4.</title>
        <authorList>
            <person name="Liang Q."/>
        </authorList>
    </citation>
    <scope>NUCLEOTIDE SEQUENCE [LARGE SCALE GENOMIC DNA]</scope>
    <source>
        <strain evidence="3 4">TMQ4</strain>
    </source>
</reference>
<name>A0A5C6XET7_9DELT</name>
<dbReference type="InterPro" id="IPR019734">
    <property type="entry name" value="TPR_rpt"/>
</dbReference>